<feature type="domain" description="Prohead serine protease" evidence="5">
    <location>
        <begin position="43"/>
        <end position="162"/>
    </location>
</feature>
<dbReference type="GO" id="GO:0008233">
    <property type="term" value="F:peptidase activity"/>
    <property type="evidence" value="ECO:0007669"/>
    <property type="project" value="UniProtKB-KW"/>
</dbReference>
<evidence type="ECO:0000313" key="6">
    <source>
        <dbReference type="EMBL" id="SLN77701.1"/>
    </source>
</evidence>
<organism evidence="6 7">
    <name type="scientific">Roseisalinus antarcticus</name>
    <dbReference type="NCBI Taxonomy" id="254357"/>
    <lineage>
        <taxon>Bacteria</taxon>
        <taxon>Pseudomonadati</taxon>
        <taxon>Pseudomonadota</taxon>
        <taxon>Alphaproteobacteria</taxon>
        <taxon>Rhodobacterales</taxon>
        <taxon>Roseobacteraceae</taxon>
        <taxon>Roseisalinus</taxon>
    </lineage>
</organism>
<evidence type="ECO:0000256" key="4">
    <source>
        <dbReference type="SAM" id="MobiDB-lite"/>
    </source>
</evidence>
<dbReference type="Pfam" id="PF04586">
    <property type="entry name" value="Peptidase_S78"/>
    <property type="match status" value="1"/>
</dbReference>
<keyword evidence="1" id="KW-1188">Viral release from host cell</keyword>
<feature type="region of interest" description="Disordered" evidence="4">
    <location>
        <begin position="153"/>
        <end position="186"/>
    </location>
</feature>
<evidence type="ECO:0000259" key="5">
    <source>
        <dbReference type="Pfam" id="PF04586"/>
    </source>
</evidence>
<keyword evidence="3" id="KW-0378">Hydrolase</keyword>
<proteinExistence type="predicted"/>
<dbReference type="GO" id="GO:0006508">
    <property type="term" value="P:proteolysis"/>
    <property type="evidence" value="ECO:0007669"/>
    <property type="project" value="UniProtKB-KW"/>
</dbReference>
<accession>A0A1Y5U5N5</accession>
<dbReference type="EMBL" id="FWFZ01000059">
    <property type="protein sequence ID" value="SLN77701.1"/>
    <property type="molecule type" value="Genomic_DNA"/>
</dbReference>
<dbReference type="OrthoDB" id="9806592at2"/>
<dbReference type="NCBIfam" id="NF045541">
    <property type="entry name" value="scaf_prot_MCP2"/>
    <property type="match status" value="1"/>
</dbReference>
<dbReference type="AlphaFoldDB" id="A0A1Y5U5N5"/>
<dbReference type="RefSeq" id="WP_085881153.1">
    <property type="nucleotide sequence ID" value="NZ_FWFZ01000059.1"/>
</dbReference>
<dbReference type="Proteomes" id="UP000193900">
    <property type="component" value="Unassembled WGS sequence"/>
</dbReference>
<gene>
    <name evidence="6" type="ORF">ROA7023_04482</name>
</gene>
<name>A0A1Y5U5N5_9RHOB</name>
<evidence type="ECO:0000313" key="7">
    <source>
        <dbReference type="Proteomes" id="UP000193900"/>
    </source>
</evidence>
<dbReference type="InterPro" id="IPR054613">
    <property type="entry name" value="Peptidase_S78_dom"/>
</dbReference>
<keyword evidence="7" id="KW-1185">Reference proteome</keyword>
<evidence type="ECO:0000256" key="3">
    <source>
        <dbReference type="ARBA" id="ARBA00022801"/>
    </source>
</evidence>
<evidence type="ECO:0000256" key="1">
    <source>
        <dbReference type="ARBA" id="ARBA00022612"/>
    </source>
</evidence>
<reference evidence="6" key="1">
    <citation type="submission" date="2017-03" db="EMBL/GenBank/DDBJ databases">
        <authorList>
            <person name="Afonso C.L."/>
            <person name="Miller P.J."/>
            <person name="Scott M.A."/>
            <person name="Spackman E."/>
            <person name="Goraichik I."/>
            <person name="Dimitrov K.M."/>
            <person name="Suarez D.L."/>
            <person name="Swayne D.E."/>
        </authorList>
    </citation>
    <scope>NUCLEOTIDE SEQUENCE [LARGE SCALE GENOMIC DNA]</scope>
    <source>
        <strain evidence="6">CECT 7023</strain>
    </source>
</reference>
<evidence type="ECO:0000256" key="2">
    <source>
        <dbReference type="ARBA" id="ARBA00022670"/>
    </source>
</evidence>
<dbReference type="Pfam" id="PF25209">
    <property type="entry name" value="Phage_capsid_4"/>
    <property type="match status" value="1"/>
</dbReference>
<keyword evidence="2 6" id="KW-0645">Protease</keyword>
<sequence>MPFDDAMIRAATTRPNSYDPETRTVSAVIATAHPVTRRDARGPFSEILTADTLDQSAAEGLPVLDSHRTASVRDQVGRVRSIVVEGGSVIALLELTAAEDAAPIVQRIADGTVSGVSIGYRIAGWTEESTPNGRVKSPTGWRITEVTLTSNPADPAARLRHQEESPMPQETIETPSAEEAEAQRRSDIRGLVRSAGLGPDVADQLIDQNADMTAAKAAVFDALESRRRSAPVIRTHAPANDDPATIRQRREEALHIRMAGGEPAPEVRQYMGESFLDMARDSLVRAGVSTRGMTADEVFTRAGEHATSDFPLLVSNAMGKSALASYRAAESPLKRLGRQRSLSNFKTATSIRLGEMGRLEELSESGEITHTSRAENGETMSLKTYARGLNVSRQLLIDDDLGMLGDMTAAFGEAAAQTEADILVDLVTGNPNLSDGTAVFHASRGNRAGTGLSLGSTGDMAALEAARKAMRGVTGLDGKTLINVTPKFLLVGPELESAAERLLASIYPATVDDVNAFGSKLSLLVEPRITDERWYVFADPARLAAIQYGYLSAAQGVQIQRAEAWSTLGLKFRAWLDFGAGWLDWRAAYLNEGTA</sequence>
<protein>
    <submittedName>
        <fullName evidence="6">Caudovirus prohead protease</fullName>
    </submittedName>
</protein>